<dbReference type="EMBL" id="VSRR010053247">
    <property type="protein sequence ID" value="MPC80174.1"/>
    <property type="molecule type" value="Genomic_DNA"/>
</dbReference>
<protein>
    <submittedName>
        <fullName evidence="2">Uncharacterized protein</fullName>
    </submittedName>
</protein>
<dbReference type="Proteomes" id="UP000324222">
    <property type="component" value="Unassembled WGS sequence"/>
</dbReference>
<dbReference type="AlphaFoldDB" id="A0A5B7II15"/>
<accession>A0A5B7II15</accession>
<reference evidence="2 3" key="1">
    <citation type="submission" date="2019-05" db="EMBL/GenBank/DDBJ databases">
        <title>Another draft genome of Portunus trituberculatus and its Hox gene families provides insights of decapod evolution.</title>
        <authorList>
            <person name="Jeong J.-H."/>
            <person name="Song I."/>
            <person name="Kim S."/>
            <person name="Choi T."/>
            <person name="Kim D."/>
            <person name="Ryu S."/>
            <person name="Kim W."/>
        </authorList>
    </citation>
    <scope>NUCLEOTIDE SEQUENCE [LARGE SCALE GENOMIC DNA]</scope>
    <source>
        <tissue evidence="2">Muscle</tissue>
    </source>
</reference>
<gene>
    <name evidence="2" type="ORF">E2C01_074744</name>
</gene>
<evidence type="ECO:0000313" key="2">
    <source>
        <dbReference type="EMBL" id="MPC80174.1"/>
    </source>
</evidence>
<organism evidence="2 3">
    <name type="scientific">Portunus trituberculatus</name>
    <name type="common">Swimming crab</name>
    <name type="synonym">Neptunus trituberculatus</name>
    <dbReference type="NCBI Taxonomy" id="210409"/>
    <lineage>
        <taxon>Eukaryota</taxon>
        <taxon>Metazoa</taxon>
        <taxon>Ecdysozoa</taxon>
        <taxon>Arthropoda</taxon>
        <taxon>Crustacea</taxon>
        <taxon>Multicrustacea</taxon>
        <taxon>Malacostraca</taxon>
        <taxon>Eumalacostraca</taxon>
        <taxon>Eucarida</taxon>
        <taxon>Decapoda</taxon>
        <taxon>Pleocyemata</taxon>
        <taxon>Brachyura</taxon>
        <taxon>Eubrachyura</taxon>
        <taxon>Portunoidea</taxon>
        <taxon>Portunidae</taxon>
        <taxon>Portuninae</taxon>
        <taxon>Portunus</taxon>
    </lineage>
</organism>
<name>A0A5B7II15_PORTR</name>
<keyword evidence="3" id="KW-1185">Reference proteome</keyword>
<feature type="region of interest" description="Disordered" evidence="1">
    <location>
        <begin position="49"/>
        <end position="68"/>
    </location>
</feature>
<sequence>MIRHLAKCHLHADISYRGYTPAQRLHRSHRGPALFPSWVRVLDYLTGEGKARRGETGREETGLGGPPP</sequence>
<evidence type="ECO:0000313" key="3">
    <source>
        <dbReference type="Proteomes" id="UP000324222"/>
    </source>
</evidence>
<proteinExistence type="predicted"/>
<evidence type="ECO:0000256" key="1">
    <source>
        <dbReference type="SAM" id="MobiDB-lite"/>
    </source>
</evidence>
<comment type="caution">
    <text evidence="2">The sequence shown here is derived from an EMBL/GenBank/DDBJ whole genome shotgun (WGS) entry which is preliminary data.</text>
</comment>
<feature type="compositionally biased region" description="Basic and acidic residues" evidence="1">
    <location>
        <begin position="49"/>
        <end position="61"/>
    </location>
</feature>